<sequence>MSEQDFKNFHRLLCERFGYVHDENDWKRDQLSLIEHIAAHGEQAECARRDAIRQLVARHAEELEKNDYAYFELAYTRRTGWMAWICSNHRDDDRNRKVLARGQGDTPEAACTAANEQAVKEPK</sequence>
<accession>A0A069PMB8</accession>
<dbReference type="AlphaFoldDB" id="A0A069PMB8"/>
<evidence type="ECO:0000256" key="1">
    <source>
        <dbReference type="SAM" id="MobiDB-lite"/>
    </source>
</evidence>
<dbReference type="RefSeq" id="WP_206540601.1">
    <property type="nucleotide sequence ID" value="NZ_CADFFX010000001.1"/>
</dbReference>
<organism evidence="2 3">
    <name type="scientific">Caballeronia glathei</name>
    <dbReference type="NCBI Taxonomy" id="60547"/>
    <lineage>
        <taxon>Bacteria</taxon>
        <taxon>Pseudomonadati</taxon>
        <taxon>Pseudomonadota</taxon>
        <taxon>Betaproteobacteria</taxon>
        <taxon>Burkholderiales</taxon>
        <taxon>Burkholderiaceae</taxon>
        <taxon>Caballeronia</taxon>
    </lineage>
</organism>
<comment type="caution">
    <text evidence="2">The sequence shown here is derived from an EMBL/GenBank/DDBJ whole genome shotgun (WGS) entry which is preliminary data.</text>
</comment>
<dbReference type="EMBL" id="JFHC01000026">
    <property type="protein sequence ID" value="KDR41567.1"/>
    <property type="molecule type" value="Genomic_DNA"/>
</dbReference>
<feature type="region of interest" description="Disordered" evidence="1">
    <location>
        <begin position="101"/>
        <end position="123"/>
    </location>
</feature>
<gene>
    <name evidence="2" type="ORF">BG61_16990</name>
</gene>
<protein>
    <submittedName>
        <fullName evidence="2">Uncharacterized protein</fullName>
    </submittedName>
</protein>
<evidence type="ECO:0000313" key="3">
    <source>
        <dbReference type="Proteomes" id="UP000027466"/>
    </source>
</evidence>
<keyword evidence="3" id="KW-1185">Reference proteome</keyword>
<evidence type="ECO:0000313" key="2">
    <source>
        <dbReference type="EMBL" id="KDR41567.1"/>
    </source>
</evidence>
<dbReference type="Proteomes" id="UP000027466">
    <property type="component" value="Unassembled WGS sequence"/>
</dbReference>
<name>A0A069PMB8_9BURK</name>
<reference evidence="2 3" key="1">
    <citation type="submission" date="2014-03" db="EMBL/GenBank/DDBJ databases">
        <title>Draft Genome Sequences of Four Burkholderia Strains.</title>
        <authorList>
            <person name="Liu X.Y."/>
            <person name="Li C.X."/>
            <person name="Xu J.H."/>
        </authorList>
    </citation>
    <scope>NUCLEOTIDE SEQUENCE [LARGE SCALE GENOMIC DNA]</scope>
    <source>
        <strain evidence="2 3">DSM 50014</strain>
    </source>
</reference>
<dbReference type="STRING" id="60547.GCA_000751215_06304"/>
<proteinExistence type="predicted"/>